<evidence type="ECO:0000256" key="2">
    <source>
        <dbReference type="PIRSR" id="PIRSR000089-1"/>
    </source>
</evidence>
<feature type="domain" description="Electron transfer flavoprotein alpha/beta-subunit N-terminal" evidence="3">
    <location>
        <begin position="5"/>
        <end position="197"/>
    </location>
</feature>
<name>A0A174T7H3_9FIRM</name>
<evidence type="ECO:0000256" key="1">
    <source>
        <dbReference type="ARBA" id="ARBA00005817"/>
    </source>
</evidence>
<dbReference type="SMART" id="SM00893">
    <property type="entry name" value="ETF"/>
    <property type="match status" value="1"/>
</dbReference>
<dbReference type="SUPFAM" id="SSF52402">
    <property type="entry name" value="Adenine nucleotide alpha hydrolases-like"/>
    <property type="match status" value="1"/>
</dbReference>
<dbReference type="InterPro" id="IPR014731">
    <property type="entry name" value="ETF_asu_C"/>
</dbReference>
<reference evidence="4 6" key="1">
    <citation type="submission" date="2015-09" db="EMBL/GenBank/DDBJ databases">
        <authorList>
            <consortium name="Pathogen Informatics"/>
        </authorList>
    </citation>
    <scope>NUCLEOTIDE SEQUENCE [LARGE SCALE GENOMIC DNA]</scope>
    <source>
        <strain evidence="4 6">2789STDY5834865</strain>
    </source>
</reference>
<dbReference type="RefSeq" id="WP_057572923.1">
    <property type="nucleotide sequence ID" value="NZ_CATYWZ010000054.1"/>
</dbReference>
<dbReference type="EMBL" id="UAVW01000019">
    <property type="protein sequence ID" value="SQB15957.1"/>
    <property type="molecule type" value="Genomic_DNA"/>
</dbReference>
<keyword evidence="2" id="KW-0285">Flavoprotein</keyword>
<dbReference type="Proteomes" id="UP000095512">
    <property type="component" value="Unassembled WGS sequence"/>
</dbReference>
<dbReference type="PANTHER" id="PTHR43153">
    <property type="entry name" value="ELECTRON TRANSFER FLAVOPROTEIN ALPHA"/>
    <property type="match status" value="1"/>
</dbReference>
<dbReference type="GO" id="GO:0009055">
    <property type="term" value="F:electron transfer activity"/>
    <property type="evidence" value="ECO:0007669"/>
    <property type="project" value="InterPro"/>
</dbReference>
<gene>
    <name evidence="4" type="primary">etfA</name>
    <name evidence="4" type="ORF">ERS852480_04753</name>
    <name evidence="5" type="ORF">NCTC11224_05052</name>
</gene>
<feature type="binding site" evidence="2">
    <location>
        <position position="221"/>
    </location>
    <ligand>
        <name>FAD</name>
        <dbReference type="ChEBI" id="CHEBI:57692"/>
    </ligand>
</feature>
<dbReference type="Gene3D" id="3.40.50.620">
    <property type="entry name" value="HUPs"/>
    <property type="match status" value="1"/>
</dbReference>
<dbReference type="InterPro" id="IPR033947">
    <property type="entry name" value="ETF_alpha_N"/>
</dbReference>
<dbReference type="InterPro" id="IPR014730">
    <property type="entry name" value="ETF_a/b_N"/>
</dbReference>
<dbReference type="EMBL" id="CZAB01000080">
    <property type="protein sequence ID" value="CUQ06084.1"/>
    <property type="molecule type" value="Genomic_DNA"/>
</dbReference>
<dbReference type="InterPro" id="IPR014729">
    <property type="entry name" value="Rossmann-like_a/b/a_fold"/>
</dbReference>
<evidence type="ECO:0000313" key="7">
    <source>
        <dbReference type="Proteomes" id="UP000251853"/>
    </source>
</evidence>
<dbReference type="Gene3D" id="3.40.50.1220">
    <property type="entry name" value="TPP-binding domain"/>
    <property type="match status" value="1"/>
</dbReference>
<keyword evidence="2" id="KW-0274">FAD</keyword>
<dbReference type="InterPro" id="IPR001308">
    <property type="entry name" value="ETF_a/FixB"/>
</dbReference>
<feature type="binding site" evidence="2">
    <location>
        <begin position="246"/>
        <end position="247"/>
    </location>
    <ligand>
        <name>FAD</name>
        <dbReference type="ChEBI" id="CHEBI:57692"/>
    </ligand>
</feature>
<comment type="similarity">
    <text evidence="1">Belongs to the ETF alpha-subunit/FixB family.</text>
</comment>
<evidence type="ECO:0000259" key="3">
    <source>
        <dbReference type="SMART" id="SM00893"/>
    </source>
</evidence>
<dbReference type="InterPro" id="IPR029035">
    <property type="entry name" value="DHS-like_NAD/FAD-binding_dom"/>
</dbReference>
<proteinExistence type="inferred from homology"/>
<dbReference type="PIRSF" id="PIRSF000089">
    <property type="entry name" value="Electra_flavoP_a"/>
    <property type="match status" value="1"/>
</dbReference>
<keyword evidence="7" id="KW-1185">Reference proteome</keyword>
<dbReference type="GO" id="GO:0050660">
    <property type="term" value="F:flavin adenine dinucleotide binding"/>
    <property type="evidence" value="ECO:0007669"/>
    <property type="project" value="InterPro"/>
</dbReference>
<evidence type="ECO:0000313" key="4">
    <source>
        <dbReference type="EMBL" id="CUQ06084.1"/>
    </source>
</evidence>
<sequence>MANGICVFAENYDGKLEPVVAELVRAAHCIKETTGEKIQAAVLAEDCGNLAAQLEQLGFDEIYAVETDKNCLFQDDAVSRAMAEMLKRMDPSSVLIPATPTGRSVFSRVAARLGCGMTADCTELAVDTREDGTFFIKQNKPSFGENVFVTIVTKEGVYPQMMTVRPGVYTPCEVREGRRADVTYYKDITLPESGIQVMSSAPAMNDTDSILAAEVVVVGGRGAESGENFTLLKAFAEKLEAAIGGTRPLADTGFIPFEHQIGQTGFTIRPKVCISLGVSGAIQHTEGIKDTKLFVAINQDESAPIFNTADYGMACDMKDVLEAYLKL</sequence>
<feature type="binding site" evidence="2">
    <location>
        <position position="298"/>
    </location>
    <ligand>
        <name>FAD</name>
        <dbReference type="ChEBI" id="CHEBI:57692"/>
    </ligand>
</feature>
<dbReference type="CDD" id="cd01715">
    <property type="entry name" value="ETF_alpha"/>
    <property type="match status" value="1"/>
</dbReference>
<evidence type="ECO:0000313" key="5">
    <source>
        <dbReference type="EMBL" id="SQB15957.1"/>
    </source>
</evidence>
<feature type="binding site" evidence="2">
    <location>
        <begin position="277"/>
        <end position="284"/>
    </location>
    <ligand>
        <name>FAD</name>
        <dbReference type="ChEBI" id="CHEBI:57692"/>
    </ligand>
</feature>
<feature type="binding site" evidence="2">
    <location>
        <begin position="260"/>
        <end position="264"/>
    </location>
    <ligand>
        <name>FAD</name>
        <dbReference type="ChEBI" id="CHEBI:57692"/>
    </ligand>
</feature>
<dbReference type="Proteomes" id="UP000251853">
    <property type="component" value="Unassembled WGS sequence"/>
</dbReference>
<dbReference type="SUPFAM" id="SSF52467">
    <property type="entry name" value="DHS-like NAD/FAD-binding domain"/>
    <property type="match status" value="1"/>
</dbReference>
<dbReference type="PANTHER" id="PTHR43153:SF1">
    <property type="entry name" value="ELECTRON TRANSFER FLAVOPROTEIN SUBUNIT ALPHA, MITOCHONDRIAL"/>
    <property type="match status" value="1"/>
</dbReference>
<dbReference type="GO" id="GO:0033539">
    <property type="term" value="P:fatty acid beta-oxidation using acyl-CoA dehydrogenase"/>
    <property type="evidence" value="ECO:0007669"/>
    <property type="project" value="TreeGrafter"/>
</dbReference>
<dbReference type="AlphaFoldDB" id="A0A174T7H3"/>
<comment type="cofactor">
    <cofactor evidence="2">
        <name>FAD</name>
        <dbReference type="ChEBI" id="CHEBI:57692"/>
    </cofactor>
    <text evidence="2">Binds 1 FAD per dimer.</text>
</comment>
<organism evidence="4 6">
    <name type="scientific">Enterocloster clostridioformis</name>
    <dbReference type="NCBI Taxonomy" id="1531"/>
    <lineage>
        <taxon>Bacteria</taxon>
        <taxon>Bacillati</taxon>
        <taxon>Bacillota</taxon>
        <taxon>Clostridia</taxon>
        <taxon>Lachnospirales</taxon>
        <taxon>Lachnospiraceae</taxon>
        <taxon>Enterocloster</taxon>
    </lineage>
</organism>
<evidence type="ECO:0000313" key="6">
    <source>
        <dbReference type="Proteomes" id="UP000095512"/>
    </source>
</evidence>
<protein>
    <submittedName>
        <fullName evidence="4">Electron transfer flavoprotein, alpha subunit/FixB family protein</fullName>
    </submittedName>
</protein>
<reference evidence="5 7" key="2">
    <citation type="submission" date="2018-06" db="EMBL/GenBank/DDBJ databases">
        <authorList>
            <consortium name="Pathogen Informatics"/>
            <person name="Doyle S."/>
        </authorList>
    </citation>
    <scope>NUCLEOTIDE SEQUENCE [LARGE SCALE GENOMIC DNA]</scope>
    <source>
        <strain evidence="5 7">NCTC11224</strain>
    </source>
</reference>
<accession>A0A174T7H3</accession>
<dbReference type="Pfam" id="PF00766">
    <property type="entry name" value="ETF_alpha"/>
    <property type="match status" value="1"/>
</dbReference>
<dbReference type="Pfam" id="PF01012">
    <property type="entry name" value="ETF"/>
    <property type="match status" value="1"/>
</dbReference>